<dbReference type="PANTHER" id="PTHR11403">
    <property type="entry name" value="CYTOCHROME C OXIDASE SUBUNIT III"/>
    <property type="match status" value="1"/>
</dbReference>
<name>A0A4D6YFG2_9GAMM</name>
<dbReference type="InterPro" id="IPR024791">
    <property type="entry name" value="Cyt_c/ubiquinol_Oxase_su3"/>
</dbReference>
<dbReference type="EMBL" id="CP034861">
    <property type="protein sequence ID" value="QCI24508.1"/>
    <property type="molecule type" value="Genomic_DNA"/>
</dbReference>
<dbReference type="InterPro" id="IPR035973">
    <property type="entry name" value="Cyt_c_oxidase_su3-like_sf"/>
</dbReference>
<evidence type="ECO:0000259" key="18">
    <source>
        <dbReference type="PROSITE" id="PS50253"/>
    </source>
</evidence>
<keyword evidence="6" id="KW-1003">Cell membrane</keyword>
<dbReference type="InterPro" id="IPR000298">
    <property type="entry name" value="Cyt_c_oxidase-like_su3"/>
</dbReference>
<comment type="subcellular location">
    <subcellularLocation>
        <location evidence="1 16">Cell membrane</location>
        <topology evidence="1 16">Multi-pass membrane protein</topology>
    </subcellularLocation>
</comment>
<keyword evidence="10 17" id="KW-0472">Membrane</keyword>
<sequence length="205" mass="23515">MIEKKIKCINSNTVHNFHKKQSKNNKLLGLWLYLMSDCIMFSVLFAVYVVAHSSSSFHFSYKILNLFDVFLETIVLLLSSLSCGMIVISAKQKNTIMIFVYLIITFILGICFITMEINEFYKLIVNDLGPNQNALLSSFFSLVGIHGAHVVLGLIFMLFIFFQTIISGVTNSVHTRILCLSLFWHFLDIIWICVFTFVYLNEAIL</sequence>
<dbReference type="OrthoDB" id="9810850at2"/>
<keyword evidence="8" id="KW-0249">Electron transport</keyword>
<dbReference type="GO" id="GO:0004129">
    <property type="term" value="F:cytochrome-c oxidase activity"/>
    <property type="evidence" value="ECO:0007669"/>
    <property type="project" value="InterPro"/>
</dbReference>
<evidence type="ECO:0000256" key="1">
    <source>
        <dbReference type="ARBA" id="ARBA00004651"/>
    </source>
</evidence>
<accession>A0A4D6YFG2</accession>
<protein>
    <recommendedName>
        <fullName evidence="4">Cytochrome bo(3) ubiquinol oxidase subunit 3</fullName>
    </recommendedName>
    <alternativeName>
        <fullName evidence="14">Cytochrome o ubiquinol oxidase subunit 3</fullName>
    </alternativeName>
    <alternativeName>
        <fullName evidence="12">Oxidase bo(3) subunit 3</fullName>
    </alternativeName>
    <alternativeName>
        <fullName evidence="15">Ubiquinol oxidase polypeptide III</fullName>
    </alternativeName>
    <alternativeName>
        <fullName evidence="13">Ubiquinol oxidase subunit 3</fullName>
    </alternativeName>
</protein>
<comment type="similarity">
    <text evidence="2 16">Belongs to the cytochrome c oxidase subunit 3 family.</text>
</comment>
<reference evidence="19 20" key="2">
    <citation type="submission" date="2019-05" db="EMBL/GenBank/DDBJ databases">
        <title>Genome evolution of the obligate endosymbiont Buchnera aphidicola.</title>
        <authorList>
            <person name="Moran N.A."/>
        </authorList>
    </citation>
    <scope>NUCLEOTIDE SEQUENCE [LARGE SCALE GENOMIC DNA]</scope>
    <source>
        <strain evidence="19 20">Mst</strain>
    </source>
</reference>
<evidence type="ECO:0000256" key="3">
    <source>
        <dbReference type="ARBA" id="ARBA00011700"/>
    </source>
</evidence>
<feature type="transmembrane region" description="Helical" evidence="17">
    <location>
        <begin position="95"/>
        <end position="115"/>
    </location>
</feature>
<evidence type="ECO:0000256" key="13">
    <source>
        <dbReference type="ARBA" id="ARBA00031884"/>
    </source>
</evidence>
<evidence type="ECO:0000256" key="8">
    <source>
        <dbReference type="ARBA" id="ARBA00022982"/>
    </source>
</evidence>
<dbReference type="Proteomes" id="UP000298673">
    <property type="component" value="Chromosome"/>
</dbReference>
<keyword evidence="9 17" id="KW-1133">Transmembrane helix</keyword>
<feature type="transmembrane region" description="Helical" evidence="17">
    <location>
        <begin position="63"/>
        <end position="88"/>
    </location>
</feature>
<dbReference type="PANTHER" id="PTHR11403:SF2">
    <property type="entry name" value="CYTOCHROME BO(3) UBIQUINOL OXIDASE SUBUNIT 3"/>
    <property type="match status" value="1"/>
</dbReference>
<evidence type="ECO:0000313" key="19">
    <source>
        <dbReference type="EMBL" id="QCI24508.1"/>
    </source>
</evidence>
<evidence type="ECO:0000256" key="7">
    <source>
        <dbReference type="ARBA" id="ARBA00022692"/>
    </source>
</evidence>
<evidence type="ECO:0000256" key="15">
    <source>
        <dbReference type="ARBA" id="ARBA00032717"/>
    </source>
</evidence>
<evidence type="ECO:0000256" key="6">
    <source>
        <dbReference type="ARBA" id="ARBA00022475"/>
    </source>
</evidence>
<comment type="function">
    <text evidence="11">Cytochrome bo(3) ubiquinol terminal oxidase is the component of the aerobic respiratory chain of E.coli that predominates when cells are grown at high aeration. Has proton pump activity across the membrane in addition to electron transfer, pumping 2 protons/electron.</text>
</comment>
<organism evidence="19 20">
    <name type="scientific">Buchnera aphidicola</name>
    <name type="common">Muscaphis stroyani</name>
    <dbReference type="NCBI Taxonomy" id="1241869"/>
    <lineage>
        <taxon>Bacteria</taxon>
        <taxon>Pseudomonadati</taxon>
        <taxon>Pseudomonadota</taxon>
        <taxon>Gammaproteobacteria</taxon>
        <taxon>Enterobacterales</taxon>
        <taxon>Erwiniaceae</taxon>
        <taxon>Buchnera</taxon>
    </lineage>
</organism>
<evidence type="ECO:0000256" key="2">
    <source>
        <dbReference type="ARBA" id="ARBA00010581"/>
    </source>
</evidence>
<keyword evidence="5" id="KW-0813">Transport</keyword>
<dbReference type="RefSeq" id="WP_158343812.1">
    <property type="nucleotide sequence ID" value="NZ_CP034861.1"/>
</dbReference>
<dbReference type="GO" id="GO:0005886">
    <property type="term" value="C:plasma membrane"/>
    <property type="evidence" value="ECO:0007669"/>
    <property type="project" value="UniProtKB-SubCell"/>
</dbReference>
<feature type="domain" description="Heme-copper oxidase subunit III family profile" evidence="18">
    <location>
        <begin position="1"/>
        <end position="203"/>
    </location>
</feature>
<evidence type="ECO:0000313" key="20">
    <source>
        <dbReference type="Proteomes" id="UP000298673"/>
    </source>
</evidence>
<dbReference type="FunFam" id="1.20.120.80:FF:000001">
    <property type="entry name" value="Cytochrome (Ubi)quinol oxidase subunit III"/>
    <property type="match status" value="1"/>
</dbReference>
<feature type="transmembrane region" description="Helical" evidence="17">
    <location>
        <begin position="177"/>
        <end position="200"/>
    </location>
</feature>
<dbReference type="Pfam" id="PF00510">
    <property type="entry name" value="COX3"/>
    <property type="match status" value="1"/>
</dbReference>
<evidence type="ECO:0000256" key="17">
    <source>
        <dbReference type="SAM" id="Phobius"/>
    </source>
</evidence>
<evidence type="ECO:0000256" key="12">
    <source>
        <dbReference type="ARBA" id="ARBA00030072"/>
    </source>
</evidence>
<dbReference type="GO" id="GO:0019646">
    <property type="term" value="P:aerobic electron transport chain"/>
    <property type="evidence" value="ECO:0007669"/>
    <property type="project" value="InterPro"/>
</dbReference>
<evidence type="ECO:0000256" key="14">
    <source>
        <dbReference type="ARBA" id="ARBA00032189"/>
    </source>
</evidence>
<evidence type="ECO:0000256" key="10">
    <source>
        <dbReference type="ARBA" id="ARBA00023136"/>
    </source>
</evidence>
<proteinExistence type="inferred from homology"/>
<evidence type="ECO:0000256" key="9">
    <source>
        <dbReference type="ARBA" id="ARBA00022989"/>
    </source>
</evidence>
<reference evidence="19 20" key="1">
    <citation type="submission" date="2018-12" db="EMBL/GenBank/DDBJ databases">
        <authorList>
            <person name="Chong R.A."/>
        </authorList>
    </citation>
    <scope>NUCLEOTIDE SEQUENCE [LARGE SCALE GENOMIC DNA]</scope>
    <source>
        <strain evidence="19 20">Mst</strain>
    </source>
</reference>
<dbReference type="AlphaFoldDB" id="A0A4D6YFG2"/>
<evidence type="ECO:0000256" key="11">
    <source>
        <dbReference type="ARBA" id="ARBA00025694"/>
    </source>
</evidence>
<dbReference type="Gene3D" id="1.20.120.80">
    <property type="entry name" value="Cytochrome c oxidase, subunit III, four-helix bundle"/>
    <property type="match status" value="1"/>
</dbReference>
<comment type="subunit">
    <text evidence="3">Heterooctamer of two A chains, two B chains, two C chains and two D chains.</text>
</comment>
<feature type="transmembrane region" description="Helical" evidence="17">
    <location>
        <begin position="135"/>
        <end position="165"/>
    </location>
</feature>
<dbReference type="InterPro" id="IPR013833">
    <property type="entry name" value="Cyt_c_oxidase_su3_a-hlx"/>
</dbReference>
<evidence type="ECO:0000256" key="4">
    <source>
        <dbReference type="ARBA" id="ARBA00014687"/>
    </source>
</evidence>
<dbReference type="PROSITE" id="PS50253">
    <property type="entry name" value="COX3"/>
    <property type="match status" value="1"/>
</dbReference>
<dbReference type="SUPFAM" id="SSF81452">
    <property type="entry name" value="Cytochrome c oxidase subunit III-like"/>
    <property type="match status" value="1"/>
</dbReference>
<evidence type="ECO:0000256" key="5">
    <source>
        <dbReference type="ARBA" id="ARBA00022448"/>
    </source>
</evidence>
<keyword evidence="7 16" id="KW-0812">Transmembrane</keyword>
<gene>
    <name evidence="19" type="ORF">D9V75_02255</name>
</gene>
<feature type="transmembrane region" description="Helical" evidence="17">
    <location>
        <begin position="27"/>
        <end position="51"/>
    </location>
</feature>
<evidence type="ECO:0000256" key="16">
    <source>
        <dbReference type="RuleBase" id="RU003376"/>
    </source>
</evidence>